<name>A0ABQ6E1I8_9GAMM</name>
<keyword evidence="2" id="KW-0472">Membrane</keyword>
<keyword evidence="2" id="KW-0812">Transmembrane</keyword>
<feature type="transmembrane region" description="Helical" evidence="2">
    <location>
        <begin position="32"/>
        <end position="52"/>
    </location>
</feature>
<proteinExistence type="predicted"/>
<reference evidence="4" key="1">
    <citation type="journal article" date="2019" name="Int. J. Syst. Evol. Microbiol.">
        <title>The Global Catalogue of Microorganisms (GCM) 10K type strain sequencing project: providing services to taxonomists for standard genome sequencing and annotation.</title>
        <authorList>
            <consortium name="The Broad Institute Genomics Platform"/>
            <consortium name="The Broad Institute Genome Sequencing Center for Infectious Disease"/>
            <person name="Wu L."/>
            <person name="Ma J."/>
        </authorList>
    </citation>
    <scope>NUCLEOTIDE SEQUENCE [LARGE SCALE GENOMIC DNA]</scope>
    <source>
        <strain evidence="4">NBRC 103166</strain>
    </source>
</reference>
<accession>A0ABQ6E1I8</accession>
<evidence type="ECO:0000256" key="1">
    <source>
        <dbReference type="SAM" id="MobiDB-lite"/>
    </source>
</evidence>
<dbReference type="Proteomes" id="UP001157353">
    <property type="component" value="Unassembled WGS sequence"/>
</dbReference>
<evidence type="ECO:0000313" key="4">
    <source>
        <dbReference type="Proteomes" id="UP001157353"/>
    </source>
</evidence>
<gene>
    <name evidence="3" type="ORF">GCM10007916_23320</name>
</gene>
<comment type="caution">
    <text evidence="3">The sequence shown here is derived from an EMBL/GenBank/DDBJ whole genome shotgun (WGS) entry which is preliminary data.</text>
</comment>
<evidence type="ECO:0000256" key="2">
    <source>
        <dbReference type="SAM" id="Phobius"/>
    </source>
</evidence>
<keyword evidence="4" id="KW-1185">Reference proteome</keyword>
<protein>
    <submittedName>
        <fullName evidence="3">Uncharacterized protein</fullName>
    </submittedName>
</protein>
<keyword evidence="2" id="KW-1133">Transmembrane helix</keyword>
<evidence type="ECO:0000313" key="3">
    <source>
        <dbReference type="EMBL" id="GLS91263.1"/>
    </source>
</evidence>
<sequence>MSILFTLLGAIAYLAGIAFFMAAKSSIHEGVALIAILNGTVFFVGAGIISTISCSKDNSINSENEVVKEGSLPSNDISLNETPLTQSEHSKNDKDEKIVQSSSHLSKNTVLINTLKKSSLSIDFNTTFKLCEICNDSKTGQLINQHFVCSNCKDSYL</sequence>
<feature type="compositionally biased region" description="Polar residues" evidence="1">
    <location>
        <begin position="72"/>
        <end position="87"/>
    </location>
</feature>
<dbReference type="EMBL" id="BSPQ01000011">
    <property type="protein sequence ID" value="GLS91263.1"/>
    <property type="molecule type" value="Genomic_DNA"/>
</dbReference>
<feature type="region of interest" description="Disordered" evidence="1">
    <location>
        <begin position="71"/>
        <end position="101"/>
    </location>
</feature>
<feature type="compositionally biased region" description="Basic and acidic residues" evidence="1">
    <location>
        <begin position="88"/>
        <end position="98"/>
    </location>
</feature>
<organism evidence="3 4">
    <name type="scientific">Psychromonas marina</name>
    <dbReference type="NCBI Taxonomy" id="88364"/>
    <lineage>
        <taxon>Bacteria</taxon>
        <taxon>Pseudomonadati</taxon>
        <taxon>Pseudomonadota</taxon>
        <taxon>Gammaproteobacteria</taxon>
        <taxon>Alteromonadales</taxon>
        <taxon>Psychromonadaceae</taxon>
        <taxon>Psychromonas</taxon>
    </lineage>
</organism>
<dbReference type="RefSeq" id="WP_284204388.1">
    <property type="nucleotide sequence ID" value="NZ_BSPQ01000011.1"/>
</dbReference>